<dbReference type="InterPro" id="IPR034660">
    <property type="entry name" value="DinB/YfiT-like"/>
</dbReference>
<gene>
    <name evidence="4" type="ORF">GBK04_01075</name>
</gene>
<sequence length="171" mass="19293">MSFIEAFQKELADESKETHRMLAIVPADKMDWQPHPKSMTIKALSTHLADIASWISAILDQDEWDLAKAEEPVDCKNAEDLLKKFDKGLSRSQEALSHASDAVLQKRWLLRAGDDVYLDIEKWEAIRHAFGQNAHHRAQLGVFLRLLDIPIPGPYGPSADEMAMMAAEEQS</sequence>
<accession>A0A7C9BEH9</accession>
<proteinExistence type="inferred from homology"/>
<protein>
    <submittedName>
        <fullName evidence="4">DinB family protein</fullName>
    </submittedName>
</protein>
<evidence type="ECO:0000256" key="2">
    <source>
        <dbReference type="ARBA" id="ARBA00022723"/>
    </source>
</evidence>
<comment type="caution">
    <text evidence="4">The sequence shown here is derived from an EMBL/GenBank/DDBJ whole genome shotgun (WGS) entry which is preliminary data.</text>
</comment>
<dbReference type="SUPFAM" id="SSF109854">
    <property type="entry name" value="DinB/YfiT-like putative metalloenzymes"/>
    <property type="match status" value="1"/>
</dbReference>
<dbReference type="GO" id="GO:0046872">
    <property type="term" value="F:metal ion binding"/>
    <property type="evidence" value="ECO:0007669"/>
    <property type="project" value="UniProtKB-KW"/>
</dbReference>
<evidence type="ECO:0000256" key="1">
    <source>
        <dbReference type="ARBA" id="ARBA00008635"/>
    </source>
</evidence>
<keyword evidence="2 3" id="KW-0479">Metal-binding</keyword>
<evidence type="ECO:0000313" key="4">
    <source>
        <dbReference type="EMBL" id="MPR31974.1"/>
    </source>
</evidence>
<dbReference type="Pfam" id="PF05163">
    <property type="entry name" value="DinB"/>
    <property type="match status" value="1"/>
</dbReference>
<dbReference type="EMBL" id="WHLY01000002">
    <property type="protein sequence ID" value="MPR31974.1"/>
    <property type="molecule type" value="Genomic_DNA"/>
</dbReference>
<dbReference type="AlphaFoldDB" id="A0A7C9BEH9"/>
<dbReference type="Gene3D" id="1.20.120.450">
    <property type="entry name" value="dinb family like domain"/>
    <property type="match status" value="1"/>
</dbReference>
<comment type="similarity">
    <text evidence="1">Belongs to the DinB family.</text>
</comment>
<evidence type="ECO:0000313" key="5">
    <source>
        <dbReference type="Proteomes" id="UP000479293"/>
    </source>
</evidence>
<keyword evidence="5" id="KW-1185">Reference proteome</keyword>
<feature type="binding site" evidence="3">
    <location>
        <position position="47"/>
    </location>
    <ligand>
        <name>a divalent metal cation</name>
        <dbReference type="ChEBI" id="CHEBI:60240"/>
    </ligand>
</feature>
<name>A0A7C9BEH9_9BACT</name>
<dbReference type="InterPro" id="IPR007837">
    <property type="entry name" value="DinB"/>
</dbReference>
<reference evidence="4 5" key="1">
    <citation type="submission" date="2019-10" db="EMBL/GenBank/DDBJ databases">
        <title>Draft Genome Sequence of Cytophagaceae sp. SJW1-29.</title>
        <authorList>
            <person name="Choi A."/>
        </authorList>
    </citation>
    <scope>NUCLEOTIDE SEQUENCE [LARGE SCALE GENOMIC DNA]</scope>
    <source>
        <strain evidence="4 5">SJW1-29</strain>
    </source>
</reference>
<feature type="binding site" evidence="3">
    <location>
        <position position="136"/>
    </location>
    <ligand>
        <name>a divalent metal cation</name>
        <dbReference type="ChEBI" id="CHEBI:60240"/>
    </ligand>
</feature>
<dbReference type="Proteomes" id="UP000479293">
    <property type="component" value="Unassembled WGS sequence"/>
</dbReference>
<organism evidence="4 5">
    <name type="scientific">Salmonirosea aquatica</name>
    <dbReference type="NCBI Taxonomy" id="2654236"/>
    <lineage>
        <taxon>Bacteria</taxon>
        <taxon>Pseudomonadati</taxon>
        <taxon>Bacteroidota</taxon>
        <taxon>Cytophagia</taxon>
        <taxon>Cytophagales</taxon>
        <taxon>Spirosomataceae</taxon>
        <taxon>Salmonirosea</taxon>
    </lineage>
</organism>
<evidence type="ECO:0000256" key="3">
    <source>
        <dbReference type="PIRSR" id="PIRSR607837-1"/>
    </source>
</evidence>